<dbReference type="STRING" id="665126.ABB55_19230"/>
<protein>
    <submittedName>
        <fullName evidence="7">Sugar ABC transporter permease</fullName>
    </submittedName>
</protein>
<evidence type="ECO:0000313" key="7">
    <source>
        <dbReference type="EMBL" id="KPL54080.1"/>
    </source>
</evidence>
<accession>A0A0P6W4B6</accession>
<dbReference type="EMBL" id="LJYW01000001">
    <property type="protein sequence ID" value="KPL54080.1"/>
    <property type="molecule type" value="Genomic_DNA"/>
</dbReference>
<dbReference type="AlphaFoldDB" id="A0A0P6W4B6"/>
<name>A0A0P6W4B6_9HYPH</name>
<dbReference type="Proteomes" id="UP000048984">
    <property type="component" value="Unassembled WGS sequence"/>
</dbReference>
<proteinExistence type="predicted"/>
<feature type="transmembrane region" description="Helical" evidence="6">
    <location>
        <begin position="12"/>
        <end position="36"/>
    </location>
</feature>
<dbReference type="GO" id="GO:0005886">
    <property type="term" value="C:plasma membrane"/>
    <property type="evidence" value="ECO:0007669"/>
    <property type="project" value="UniProtKB-SubCell"/>
</dbReference>
<feature type="transmembrane region" description="Helical" evidence="6">
    <location>
        <begin position="334"/>
        <end position="352"/>
    </location>
</feature>
<feature type="transmembrane region" description="Helical" evidence="6">
    <location>
        <begin position="108"/>
        <end position="132"/>
    </location>
</feature>
<sequence>MSGSRGELPPLVDYLVVPAVNLTLAFLVSGLVVLAIGENPLAAVRIMLSGALGYAEGVGYTLYYTTNFIFTGLAVAVAFHAGLFNIGAEGQATMAGLGVAVVCLAFDGAPWWLVLPFAVAAAALFGAGWAFVPGWAQARRGSHIVITTIMFNFIAATVMVYLLVNVLGKPGAMNPETRTFAEATRLPPIRDMLLPLGFDVGTSPLNPSFFLACLAALLVWLLIWHSRLGYEMRVFGFNPTAAVYAGIDPARVVMIAMMISGALAGLLAVNEVMGVQNRLLLEFVGGAGFVGIAVALMGRAHPLGIVLAAFLFGVLYQGGAELSFERPKISRDMVVVIQGLVILFAGALEHLARPPLVRLFRRTRLAAEA</sequence>
<dbReference type="PANTHER" id="PTHR47089">
    <property type="entry name" value="ABC TRANSPORTER, PERMEASE PROTEIN"/>
    <property type="match status" value="1"/>
</dbReference>
<keyword evidence="4 6" id="KW-1133">Transmembrane helix</keyword>
<reference evidence="7 8" key="1">
    <citation type="submission" date="2015-09" db="EMBL/GenBank/DDBJ databases">
        <authorList>
            <person name="Jackson K.R."/>
            <person name="Lunt B.L."/>
            <person name="Fisher J.N.B."/>
            <person name="Gardner A.V."/>
            <person name="Bailey M.E."/>
            <person name="Deus L.M."/>
            <person name="Earl A.S."/>
            <person name="Gibby P.D."/>
            <person name="Hartmann K.A."/>
            <person name="Liu J.E."/>
            <person name="Manci A.M."/>
            <person name="Nielsen D.A."/>
            <person name="Solomon M.B."/>
            <person name="Breakwell D.P."/>
            <person name="Burnett S.H."/>
            <person name="Grose J.H."/>
        </authorList>
    </citation>
    <scope>NUCLEOTIDE SEQUENCE [LARGE SCALE GENOMIC DNA]</scope>
    <source>
        <strain evidence="7 8">16</strain>
    </source>
</reference>
<keyword evidence="5 6" id="KW-0472">Membrane</keyword>
<feature type="transmembrane region" description="Helical" evidence="6">
    <location>
        <begin position="253"/>
        <end position="272"/>
    </location>
</feature>
<keyword evidence="3 6" id="KW-0812">Transmembrane</keyword>
<organism evidence="7 8">
    <name type="scientific">Prosthecodimorpha hirschii</name>
    <dbReference type="NCBI Taxonomy" id="665126"/>
    <lineage>
        <taxon>Bacteria</taxon>
        <taxon>Pseudomonadati</taxon>
        <taxon>Pseudomonadota</taxon>
        <taxon>Alphaproteobacteria</taxon>
        <taxon>Hyphomicrobiales</taxon>
        <taxon>Ancalomicrobiaceae</taxon>
        <taxon>Prosthecodimorpha</taxon>
    </lineage>
</organism>
<feature type="transmembrane region" description="Helical" evidence="6">
    <location>
        <begin position="303"/>
        <end position="322"/>
    </location>
</feature>
<dbReference type="Pfam" id="PF02653">
    <property type="entry name" value="BPD_transp_2"/>
    <property type="match status" value="1"/>
</dbReference>
<evidence type="ECO:0000256" key="6">
    <source>
        <dbReference type="SAM" id="Phobius"/>
    </source>
</evidence>
<feature type="transmembrane region" description="Helical" evidence="6">
    <location>
        <begin position="279"/>
        <end position="297"/>
    </location>
</feature>
<evidence type="ECO:0000256" key="5">
    <source>
        <dbReference type="ARBA" id="ARBA00023136"/>
    </source>
</evidence>
<comment type="caution">
    <text evidence="7">The sequence shown here is derived from an EMBL/GenBank/DDBJ whole genome shotgun (WGS) entry which is preliminary data.</text>
</comment>
<gene>
    <name evidence="7" type="ORF">ABB55_19230</name>
</gene>
<evidence type="ECO:0000256" key="2">
    <source>
        <dbReference type="ARBA" id="ARBA00022475"/>
    </source>
</evidence>
<feature type="transmembrane region" description="Helical" evidence="6">
    <location>
        <begin position="205"/>
        <end position="223"/>
    </location>
</feature>
<evidence type="ECO:0000256" key="3">
    <source>
        <dbReference type="ARBA" id="ARBA00022692"/>
    </source>
</evidence>
<feature type="transmembrane region" description="Helical" evidence="6">
    <location>
        <begin position="68"/>
        <end position="88"/>
    </location>
</feature>
<dbReference type="PANTHER" id="PTHR47089:SF1">
    <property type="entry name" value="GUANOSINE ABC TRANSPORTER PERMEASE PROTEIN NUPP"/>
    <property type="match status" value="1"/>
</dbReference>
<keyword evidence="8" id="KW-1185">Reference proteome</keyword>
<comment type="subcellular location">
    <subcellularLocation>
        <location evidence="1">Cell membrane</location>
        <topology evidence="1">Multi-pass membrane protein</topology>
    </subcellularLocation>
</comment>
<dbReference type="CDD" id="cd06580">
    <property type="entry name" value="TM_PBP1_transp_TpRbsC_like"/>
    <property type="match status" value="1"/>
</dbReference>
<dbReference type="RefSeq" id="WP_054360246.1">
    <property type="nucleotide sequence ID" value="NZ_LJYW01000001.1"/>
</dbReference>
<evidence type="ECO:0000256" key="4">
    <source>
        <dbReference type="ARBA" id="ARBA00022989"/>
    </source>
</evidence>
<feature type="transmembrane region" description="Helical" evidence="6">
    <location>
        <begin position="144"/>
        <end position="164"/>
    </location>
</feature>
<dbReference type="GO" id="GO:0022857">
    <property type="term" value="F:transmembrane transporter activity"/>
    <property type="evidence" value="ECO:0007669"/>
    <property type="project" value="InterPro"/>
</dbReference>
<reference evidence="7 8" key="2">
    <citation type="submission" date="2015-10" db="EMBL/GenBank/DDBJ databases">
        <title>Draft Genome Sequence of Prosthecomicrobium hirschii ATCC 27832.</title>
        <authorList>
            <person name="Daniel J."/>
            <person name="Givan S.A."/>
            <person name="Brun Y.V."/>
            <person name="Brown P.J."/>
        </authorList>
    </citation>
    <scope>NUCLEOTIDE SEQUENCE [LARGE SCALE GENOMIC DNA]</scope>
    <source>
        <strain evidence="7 8">16</strain>
    </source>
</reference>
<evidence type="ECO:0000313" key="8">
    <source>
        <dbReference type="Proteomes" id="UP000048984"/>
    </source>
</evidence>
<evidence type="ECO:0000256" key="1">
    <source>
        <dbReference type="ARBA" id="ARBA00004651"/>
    </source>
</evidence>
<keyword evidence="2" id="KW-1003">Cell membrane</keyword>
<dbReference type="InterPro" id="IPR001851">
    <property type="entry name" value="ABC_transp_permease"/>
</dbReference>